<dbReference type="Proteomes" id="UP000292082">
    <property type="component" value="Unassembled WGS sequence"/>
</dbReference>
<proteinExistence type="predicted"/>
<evidence type="ECO:0000313" key="2">
    <source>
        <dbReference type="Proteomes" id="UP000292082"/>
    </source>
</evidence>
<name>A0A4Q9Q2A0_9APHY</name>
<protein>
    <submittedName>
        <fullName evidence="1">Uncharacterized protein</fullName>
    </submittedName>
</protein>
<organism evidence="1 2">
    <name type="scientific">Dichomitus squalens</name>
    <dbReference type="NCBI Taxonomy" id="114155"/>
    <lineage>
        <taxon>Eukaryota</taxon>
        <taxon>Fungi</taxon>
        <taxon>Dikarya</taxon>
        <taxon>Basidiomycota</taxon>
        <taxon>Agaricomycotina</taxon>
        <taxon>Agaricomycetes</taxon>
        <taxon>Polyporales</taxon>
        <taxon>Polyporaceae</taxon>
        <taxon>Dichomitus</taxon>
    </lineage>
</organism>
<dbReference type="AlphaFoldDB" id="A0A4Q9Q2A0"/>
<dbReference type="EMBL" id="ML145100">
    <property type="protein sequence ID" value="TBU61081.1"/>
    <property type="molecule type" value="Genomic_DNA"/>
</dbReference>
<keyword evidence="2" id="KW-1185">Reference proteome</keyword>
<gene>
    <name evidence="1" type="ORF">BD310DRAFT_921414</name>
</gene>
<evidence type="ECO:0000313" key="1">
    <source>
        <dbReference type="EMBL" id="TBU61081.1"/>
    </source>
</evidence>
<reference evidence="1 2" key="1">
    <citation type="submission" date="2019-01" db="EMBL/GenBank/DDBJ databases">
        <title>Draft genome sequences of three monokaryotic isolates of the white-rot basidiomycete fungus Dichomitus squalens.</title>
        <authorList>
            <consortium name="DOE Joint Genome Institute"/>
            <person name="Lopez S.C."/>
            <person name="Andreopoulos B."/>
            <person name="Pangilinan J."/>
            <person name="Lipzen A."/>
            <person name="Riley R."/>
            <person name="Ahrendt S."/>
            <person name="Ng V."/>
            <person name="Barry K."/>
            <person name="Daum C."/>
            <person name="Grigoriev I.V."/>
            <person name="Hilden K.S."/>
            <person name="Makela M.R."/>
            <person name="de Vries R.P."/>
        </authorList>
    </citation>
    <scope>NUCLEOTIDE SEQUENCE [LARGE SCALE GENOMIC DNA]</scope>
    <source>
        <strain evidence="1 2">CBS 464.89</strain>
    </source>
</reference>
<accession>A0A4Q9Q2A0</accession>
<sequence>MPIDGVMTIVTADYYHQRRNLKTDRTKSTSGLLSSRLARFTRLDFYADFFRAEPSLCLARNCPACAASDSESVIRSATLNPNPICPNSSQAQAKYFMAGAHGGQATTNGTVLLRLLTAMRLQIVQTRHQPLLLVPCTRPYWGKAAAKRFSNPCSSILRTRLRLFFPLRSTHSQRTLTTA</sequence>